<evidence type="ECO:0000313" key="2">
    <source>
        <dbReference type="Proteomes" id="UP000315215"/>
    </source>
</evidence>
<reference evidence="1 2" key="1">
    <citation type="submission" date="2019-07" db="EMBL/GenBank/DDBJ databases">
        <authorList>
            <person name="Li J."/>
        </authorList>
    </citation>
    <scope>NUCLEOTIDE SEQUENCE [LARGE SCALE GENOMIC DNA]</scope>
    <source>
        <strain evidence="1 2">TKL69</strain>
    </source>
</reference>
<dbReference type="SUPFAM" id="SSF159501">
    <property type="entry name" value="EreA/ChaN-like"/>
    <property type="match status" value="1"/>
</dbReference>
<sequence>MDRQIKQAIQTHATPFQSNADLKPIIGAIGDANIVLLGEASHGTSEFYSIRAELTKRLIVDKGFEVIAVEGDWPACQKVNHYIKHYNAAPDIKEVLKAFNRWPSWMWANEEMAELFEWIKHYNLAQEKKIGFYGIDVYSLYESMDEIMNYLKETEAKGADLELAKKAFHCLDASNRQEEQYAISAAFFSESCIDEVTKLLASIRSHEGLYNSEQEEDLNLKMNALAAKNAENYYRTMVQHDAESWNIRDRHMVEALEEIRTYYGDETKVIVWEHNTHVGDASATDMNDAGMINVGQLLREQNKKEDVFIVGFGTNKGSVIAAEEWGQNLERKIVPQAVEGSWEHAMHQAGAHNKFLIFTNDNKHLFQQKIGHRAIGVVYNPEFESYGNYVPSVVGNRYDAFIYVDQSHALHPIDVSPLLQR</sequence>
<dbReference type="Gene3D" id="1.20.1440.30">
    <property type="entry name" value="Biosynthetic Protein domain"/>
    <property type="match status" value="1"/>
</dbReference>
<dbReference type="PANTHER" id="PTHR31299:SF0">
    <property type="entry name" value="ESTERASE, PUTATIVE (AFU_ORTHOLOGUE AFUA_1G05850)-RELATED"/>
    <property type="match status" value="1"/>
</dbReference>
<dbReference type="Proteomes" id="UP000315215">
    <property type="component" value="Chromosome"/>
</dbReference>
<dbReference type="InterPro" id="IPR052036">
    <property type="entry name" value="Hydrolase/PRTase-associated"/>
</dbReference>
<keyword evidence="2" id="KW-1185">Reference proteome</keyword>
<dbReference type="InterPro" id="IPR014622">
    <property type="entry name" value="UCP036794_erythomycin"/>
</dbReference>
<dbReference type="EMBL" id="CP041666">
    <property type="protein sequence ID" value="QDP39854.1"/>
    <property type="molecule type" value="Genomic_DNA"/>
</dbReference>
<dbReference type="Gene3D" id="3.30.1870.10">
    <property type="entry name" value="EreA-like, domain 2"/>
    <property type="match status" value="1"/>
</dbReference>
<dbReference type="OrthoDB" id="9810066at2"/>
<dbReference type="CDD" id="cd14728">
    <property type="entry name" value="Ere-like"/>
    <property type="match status" value="1"/>
</dbReference>
<dbReference type="InterPro" id="IPR007815">
    <property type="entry name" value="Emycin_Estase"/>
</dbReference>
<evidence type="ECO:0000313" key="1">
    <source>
        <dbReference type="EMBL" id="QDP39854.1"/>
    </source>
</evidence>
<dbReference type="KEGG" id="aqt:FN924_06550"/>
<accession>A0A516KEL5</accession>
<dbReference type="AlphaFoldDB" id="A0A516KEL5"/>
<name>A0A516KEL5_9BACI</name>
<organism evidence="1 2">
    <name type="scientific">Radiobacillus deserti</name>
    <dbReference type="NCBI Taxonomy" id="2594883"/>
    <lineage>
        <taxon>Bacteria</taxon>
        <taxon>Bacillati</taxon>
        <taxon>Bacillota</taxon>
        <taxon>Bacilli</taxon>
        <taxon>Bacillales</taxon>
        <taxon>Bacillaceae</taxon>
        <taxon>Radiobacillus</taxon>
    </lineage>
</organism>
<proteinExistence type="predicted"/>
<dbReference type="GO" id="GO:0046677">
    <property type="term" value="P:response to antibiotic"/>
    <property type="evidence" value="ECO:0007669"/>
    <property type="project" value="InterPro"/>
</dbReference>
<gene>
    <name evidence="1" type="ORF">FN924_06550</name>
</gene>
<dbReference type="Gene3D" id="3.40.1660.10">
    <property type="entry name" value="EreA-like (biosynthetic domain)"/>
    <property type="match status" value="1"/>
</dbReference>
<dbReference type="PANTHER" id="PTHR31299">
    <property type="entry name" value="ESTERASE, PUTATIVE (AFU_ORTHOLOGUE AFUA_1G05850)-RELATED"/>
    <property type="match status" value="1"/>
</dbReference>
<dbReference type="Pfam" id="PF05139">
    <property type="entry name" value="Erythro_esteras"/>
    <property type="match status" value="1"/>
</dbReference>
<dbReference type="PIRSF" id="PIRSF036794">
    <property type="entry name" value="UCP_erythr_ester"/>
    <property type="match status" value="1"/>
</dbReference>
<dbReference type="RefSeq" id="WP_143892839.1">
    <property type="nucleotide sequence ID" value="NZ_CP041666.1"/>
</dbReference>
<protein>
    <submittedName>
        <fullName evidence="1">Erythromycin esterase family protein</fullName>
    </submittedName>
</protein>